<name>A0A136WFP9_9FIRM</name>
<keyword evidence="2" id="KW-1185">Reference proteome</keyword>
<dbReference type="RefSeq" id="WP_066086368.1">
    <property type="nucleotide sequence ID" value="NZ_LRVM01000003.1"/>
</dbReference>
<evidence type="ECO:0000313" key="2">
    <source>
        <dbReference type="Proteomes" id="UP000070539"/>
    </source>
</evidence>
<accession>A0A136WFP9</accession>
<dbReference type="EMBL" id="LRVM01000003">
    <property type="protein sequence ID" value="KXL53378.1"/>
    <property type="molecule type" value="Genomic_DNA"/>
</dbReference>
<comment type="caution">
    <text evidence="1">The sequence shown here is derived from an EMBL/GenBank/DDBJ whole genome shotgun (WGS) entry which is preliminary data.</text>
</comment>
<reference evidence="1 2" key="1">
    <citation type="submission" date="2016-01" db="EMBL/GenBank/DDBJ databases">
        <title>Genome sequence of Clostridium neopropionicum X4, DSM-3847.</title>
        <authorList>
            <person name="Poehlein A."/>
            <person name="Beck M.H."/>
            <person name="Bengelsdorf F.R."/>
            <person name="Daniel R."/>
            <person name="Duerre P."/>
        </authorList>
    </citation>
    <scope>NUCLEOTIDE SEQUENCE [LARGE SCALE GENOMIC DNA]</scope>
    <source>
        <strain evidence="1 2">DSM-3847</strain>
    </source>
</reference>
<evidence type="ECO:0008006" key="3">
    <source>
        <dbReference type="Google" id="ProtNLM"/>
    </source>
</evidence>
<protein>
    <recommendedName>
        <fullName evidence="3">Phage protein, HK97 gp10 family</fullName>
    </recommendedName>
</protein>
<proteinExistence type="predicted"/>
<gene>
    <name evidence="1" type="ORF">CLNEO_13490</name>
</gene>
<dbReference type="OrthoDB" id="4457835at2"/>
<sequence>MSEITVNLNNFIENILPEKITQGLELAGQYVENTAKENITEMGAVDTGALKNSITHVVENNAVEIGTSVEYSPFVHEGTSKMEGRPFLQNAVDEHMTEIVQYFKRGAEF</sequence>
<dbReference type="AlphaFoldDB" id="A0A136WFP9"/>
<evidence type="ECO:0000313" key="1">
    <source>
        <dbReference type="EMBL" id="KXL53378.1"/>
    </source>
</evidence>
<organism evidence="1 2">
    <name type="scientific">Anaerotignum neopropionicum</name>
    <dbReference type="NCBI Taxonomy" id="36847"/>
    <lineage>
        <taxon>Bacteria</taxon>
        <taxon>Bacillati</taxon>
        <taxon>Bacillota</taxon>
        <taxon>Clostridia</taxon>
        <taxon>Lachnospirales</taxon>
        <taxon>Anaerotignaceae</taxon>
        <taxon>Anaerotignum</taxon>
    </lineage>
</organism>
<dbReference type="Proteomes" id="UP000070539">
    <property type="component" value="Unassembled WGS sequence"/>
</dbReference>
<dbReference type="STRING" id="36847.CLNEO_13490"/>